<protein>
    <recommendedName>
        <fullName evidence="2">DUF3800 domain-containing protein</fullName>
    </recommendedName>
</protein>
<dbReference type="AlphaFoldDB" id="A0A6N2SF81"/>
<reference evidence="1" key="1">
    <citation type="submission" date="2019-11" db="EMBL/GenBank/DDBJ databases">
        <authorList>
            <person name="Feng L."/>
        </authorList>
    </citation>
    <scope>NUCLEOTIDE SEQUENCE</scope>
    <source>
        <strain evidence="1">AodontolyticusLFYP35</strain>
    </source>
</reference>
<accession>A0A6N2SF81</accession>
<sequence length="39" mass="4347">MLIAYIDEVGEPGAFVSYDHAKFKTSPVFGYAGFVIRSY</sequence>
<dbReference type="EMBL" id="CACRSM010000002">
    <property type="protein sequence ID" value="VYS92383.1"/>
    <property type="molecule type" value="Genomic_DNA"/>
</dbReference>
<gene>
    <name evidence="1" type="ORF">AOLFYP35_00849</name>
</gene>
<evidence type="ECO:0000313" key="1">
    <source>
        <dbReference type="EMBL" id="VYS92383.1"/>
    </source>
</evidence>
<proteinExistence type="predicted"/>
<evidence type="ECO:0008006" key="2">
    <source>
        <dbReference type="Google" id="ProtNLM"/>
    </source>
</evidence>
<name>A0A6N2SF81_9ACTO</name>
<organism evidence="1">
    <name type="scientific">Schaalia odontolytica</name>
    <dbReference type="NCBI Taxonomy" id="1660"/>
    <lineage>
        <taxon>Bacteria</taxon>
        <taxon>Bacillati</taxon>
        <taxon>Actinomycetota</taxon>
        <taxon>Actinomycetes</taxon>
        <taxon>Actinomycetales</taxon>
        <taxon>Actinomycetaceae</taxon>
        <taxon>Schaalia</taxon>
    </lineage>
</organism>